<evidence type="ECO:0000256" key="1">
    <source>
        <dbReference type="ARBA" id="ARBA00023125"/>
    </source>
</evidence>
<organism evidence="4 5">
    <name type="scientific">Roseibium porphyridii</name>
    <dbReference type="NCBI Taxonomy" id="2866279"/>
    <lineage>
        <taxon>Bacteria</taxon>
        <taxon>Pseudomonadati</taxon>
        <taxon>Pseudomonadota</taxon>
        <taxon>Alphaproteobacteria</taxon>
        <taxon>Hyphomicrobiales</taxon>
        <taxon>Stappiaceae</taxon>
        <taxon>Roseibium</taxon>
    </lineage>
</organism>
<dbReference type="PROSITE" id="PS50977">
    <property type="entry name" value="HTH_TETR_2"/>
    <property type="match status" value="1"/>
</dbReference>
<dbReference type="InterPro" id="IPR009057">
    <property type="entry name" value="Homeodomain-like_sf"/>
</dbReference>
<accession>A0ABY8F7S5</accession>
<protein>
    <submittedName>
        <fullName evidence="4">TetR family transcriptional regulator</fullName>
    </submittedName>
</protein>
<dbReference type="SUPFAM" id="SSF46689">
    <property type="entry name" value="Homeodomain-like"/>
    <property type="match status" value="1"/>
</dbReference>
<sequence>MKKTDRRMLILDAVITLLAERGLDGVTHRAVDEVAKIPQGSTSYYYRRKPDLLNAACEYLAELLEKDCDELQVGFSERAASEGVDAAVEYVAEELADYTDGARHLFLARLELTLAAARQDYLAGAGEKLAQAARRPIAFFLKLISGGRTDVPIETCAGLIDGISLMYATNQGPKPSKEQIASIFRTVLGEK</sequence>
<evidence type="ECO:0000313" key="5">
    <source>
        <dbReference type="Proteomes" id="UP001209803"/>
    </source>
</evidence>
<feature type="domain" description="HTH tetR-type" evidence="3">
    <location>
        <begin position="4"/>
        <end position="64"/>
    </location>
</feature>
<dbReference type="Proteomes" id="UP001209803">
    <property type="component" value="Chromosome"/>
</dbReference>
<evidence type="ECO:0000256" key="2">
    <source>
        <dbReference type="PROSITE-ProRule" id="PRU00335"/>
    </source>
</evidence>
<reference evidence="4 5" key="1">
    <citation type="submission" date="2023-03" db="EMBL/GenBank/DDBJ databases">
        <title>Roseibium porphyridii sp. nov. and Roseibium rhodosorbium sp. nov. isolated from marine algae, Porphyridium cruentum and Rhodosorus marinus, respectively.</title>
        <authorList>
            <person name="Lee M.W."/>
            <person name="Choi B.J."/>
            <person name="Lee J.K."/>
            <person name="Choi D.G."/>
            <person name="Baek J.H."/>
            <person name="Bayburt H."/>
            <person name="Kim J.M."/>
            <person name="Han D.M."/>
            <person name="Kim K.H."/>
            <person name="Jeon C.O."/>
        </authorList>
    </citation>
    <scope>NUCLEOTIDE SEQUENCE [LARGE SCALE GENOMIC DNA]</scope>
    <source>
        <strain evidence="4 5">KMA01</strain>
    </source>
</reference>
<evidence type="ECO:0000313" key="4">
    <source>
        <dbReference type="EMBL" id="WFE91496.1"/>
    </source>
</evidence>
<dbReference type="InterPro" id="IPR001647">
    <property type="entry name" value="HTH_TetR"/>
</dbReference>
<name>A0ABY8F7S5_9HYPH</name>
<keyword evidence="1 2" id="KW-0238">DNA-binding</keyword>
<gene>
    <name evidence="4" type="ORF">K1718_09090</name>
</gene>
<dbReference type="Pfam" id="PF17940">
    <property type="entry name" value="TetR_C_31"/>
    <property type="match status" value="1"/>
</dbReference>
<dbReference type="RefSeq" id="WP_152500624.1">
    <property type="nucleotide sequence ID" value="NZ_CP120863.1"/>
</dbReference>
<dbReference type="EMBL" id="CP120863">
    <property type="protein sequence ID" value="WFE91496.1"/>
    <property type="molecule type" value="Genomic_DNA"/>
</dbReference>
<dbReference type="InterPro" id="IPR041583">
    <property type="entry name" value="TetR_C_31"/>
</dbReference>
<keyword evidence="5" id="KW-1185">Reference proteome</keyword>
<proteinExistence type="predicted"/>
<feature type="DNA-binding region" description="H-T-H motif" evidence="2">
    <location>
        <begin position="27"/>
        <end position="46"/>
    </location>
</feature>
<evidence type="ECO:0000259" key="3">
    <source>
        <dbReference type="PROSITE" id="PS50977"/>
    </source>
</evidence>
<dbReference type="Gene3D" id="1.10.357.10">
    <property type="entry name" value="Tetracycline Repressor, domain 2"/>
    <property type="match status" value="1"/>
</dbReference>